<dbReference type="Proteomes" id="UP000256913">
    <property type="component" value="Unassembled WGS sequence"/>
</dbReference>
<name>A0A3D9ZEE5_9ACTN</name>
<keyword evidence="2" id="KW-1185">Reference proteome</keyword>
<proteinExistence type="predicted"/>
<dbReference type="AlphaFoldDB" id="A0A3D9ZEE5"/>
<protein>
    <submittedName>
        <fullName evidence="1">Uncharacterized protein</fullName>
    </submittedName>
</protein>
<dbReference type="PROSITE" id="PS51257">
    <property type="entry name" value="PROKAR_LIPOPROTEIN"/>
    <property type="match status" value="1"/>
</dbReference>
<sequence length="316" mass="32358">MAGTRSPRLAAPVTLAGVAVLAMLAGGCVAVGGPPAAPAPAKVTPSGSRVAATKIPDGFLLHEREMTDVSDDFQVSPECFGEPMMHRSGRLSVGPGEVGVTQSLYVYADENTARSVLGKLRTKLATCSGFGGATVLDPPASPAWGDEAATITLAKPADGAGEHTGARVRYDVVRVGGAIVEITGYPEVAQIDQDARAIAGRLCFYDLDCAPRAGLPATQSVIADGEQAWVAAVGVLKVTDRPQLPGETVAAAAELGYHAAVVPTVCDEGADSALGLTGLGNYYTAVYFASEADAEAFAAALPALPVKVIRVRTYCF</sequence>
<accession>A0A3D9ZEE5</accession>
<organism evidence="1 2">
    <name type="scientific">Asanoa ferruginea</name>
    <dbReference type="NCBI Taxonomy" id="53367"/>
    <lineage>
        <taxon>Bacteria</taxon>
        <taxon>Bacillati</taxon>
        <taxon>Actinomycetota</taxon>
        <taxon>Actinomycetes</taxon>
        <taxon>Micromonosporales</taxon>
        <taxon>Micromonosporaceae</taxon>
        <taxon>Asanoa</taxon>
    </lineage>
</organism>
<reference evidence="1 2" key="1">
    <citation type="submission" date="2018-08" db="EMBL/GenBank/DDBJ databases">
        <title>Sequencing the genomes of 1000 actinobacteria strains.</title>
        <authorList>
            <person name="Klenk H.-P."/>
        </authorList>
    </citation>
    <scope>NUCLEOTIDE SEQUENCE [LARGE SCALE GENOMIC DNA]</scope>
    <source>
        <strain evidence="1 2">DSM 44099</strain>
    </source>
</reference>
<evidence type="ECO:0000313" key="1">
    <source>
        <dbReference type="EMBL" id="REF95239.1"/>
    </source>
</evidence>
<dbReference type="RefSeq" id="WP_147315430.1">
    <property type="nucleotide sequence ID" value="NZ_BONB01000015.1"/>
</dbReference>
<dbReference type="OrthoDB" id="4629891at2"/>
<evidence type="ECO:0000313" key="2">
    <source>
        <dbReference type="Proteomes" id="UP000256913"/>
    </source>
</evidence>
<comment type="caution">
    <text evidence="1">The sequence shown here is derived from an EMBL/GenBank/DDBJ whole genome shotgun (WGS) entry which is preliminary data.</text>
</comment>
<gene>
    <name evidence="1" type="ORF">DFJ67_1192</name>
</gene>
<dbReference type="EMBL" id="QUMQ01000001">
    <property type="protein sequence ID" value="REF95239.1"/>
    <property type="molecule type" value="Genomic_DNA"/>
</dbReference>